<dbReference type="STRING" id="1764295.A0A5B8MXQ9"/>
<dbReference type="SUPFAM" id="SSF52540">
    <property type="entry name" value="P-loop containing nucleoside triphosphate hydrolases"/>
    <property type="match status" value="1"/>
</dbReference>
<dbReference type="GO" id="GO:0005524">
    <property type="term" value="F:ATP binding"/>
    <property type="evidence" value="ECO:0007669"/>
    <property type="project" value="UniProtKB-KW"/>
</dbReference>
<name>A0A5B8MXQ9_9CHLO</name>
<reference evidence="3 4" key="1">
    <citation type="submission" date="2018-07" db="EMBL/GenBank/DDBJ databases">
        <title>The complete nuclear genome of the prasinophyte Chloropicon primus (CCMP1205).</title>
        <authorList>
            <person name="Pombert J.-F."/>
            <person name="Otis C."/>
            <person name="Turmel M."/>
            <person name="Lemieux C."/>
        </authorList>
    </citation>
    <scope>NUCLEOTIDE SEQUENCE [LARGE SCALE GENOMIC DNA]</scope>
    <source>
        <strain evidence="3 4">CCMP1205</strain>
    </source>
</reference>
<dbReference type="GO" id="GO:0015937">
    <property type="term" value="P:coenzyme A biosynthetic process"/>
    <property type="evidence" value="ECO:0007669"/>
    <property type="project" value="InterPro"/>
</dbReference>
<evidence type="ECO:0000313" key="3">
    <source>
        <dbReference type="EMBL" id="QDZ25588.1"/>
    </source>
</evidence>
<dbReference type="AlphaFoldDB" id="A0A5B8MXQ9"/>
<dbReference type="Proteomes" id="UP000316726">
    <property type="component" value="Chromosome 18"/>
</dbReference>
<keyword evidence="4" id="KW-1185">Reference proteome</keyword>
<evidence type="ECO:0000256" key="2">
    <source>
        <dbReference type="ARBA" id="ARBA00022840"/>
    </source>
</evidence>
<dbReference type="InterPro" id="IPR001977">
    <property type="entry name" value="Depp_CoAkinase"/>
</dbReference>
<dbReference type="PANTHER" id="PTHR10695">
    <property type="entry name" value="DEPHOSPHO-COA KINASE-RELATED"/>
    <property type="match status" value="1"/>
</dbReference>
<organism evidence="3 4">
    <name type="scientific">Chloropicon primus</name>
    <dbReference type="NCBI Taxonomy" id="1764295"/>
    <lineage>
        <taxon>Eukaryota</taxon>
        <taxon>Viridiplantae</taxon>
        <taxon>Chlorophyta</taxon>
        <taxon>Chloropicophyceae</taxon>
        <taxon>Chloropicales</taxon>
        <taxon>Chloropicaceae</taxon>
        <taxon>Chloropicon</taxon>
    </lineage>
</organism>
<dbReference type="EMBL" id="CP031051">
    <property type="protein sequence ID" value="QDZ25588.1"/>
    <property type="molecule type" value="Genomic_DNA"/>
</dbReference>
<dbReference type="PANTHER" id="PTHR10695:SF46">
    <property type="entry name" value="BIFUNCTIONAL COENZYME A SYNTHASE-RELATED"/>
    <property type="match status" value="1"/>
</dbReference>
<protein>
    <submittedName>
        <fullName evidence="3">Dephospho-CoA kinase</fullName>
    </submittedName>
</protein>
<keyword evidence="2" id="KW-0067">ATP-binding</keyword>
<gene>
    <name evidence="3" type="ORF">A3770_18p81060</name>
</gene>
<proteinExistence type="inferred from homology"/>
<accession>A0A5B8MXQ9</accession>
<dbReference type="CDD" id="cd02022">
    <property type="entry name" value="DPCK"/>
    <property type="match status" value="1"/>
</dbReference>
<dbReference type="GO" id="GO:0004140">
    <property type="term" value="F:dephospho-CoA kinase activity"/>
    <property type="evidence" value="ECO:0007669"/>
    <property type="project" value="InterPro"/>
</dbReference>
<dbReference type="InterPro" id="IPR027417">
    <property type="entry name" value="P-loop_NTPase"/>
</dbReference>
<dbReference type="Pfam" id="PF01121">
    <property type="entry name" value="CoaE"/>
    <property type="match status" value="1"/>
</dbReference>
<dbReference type="OrthoDB" id="247245at2759"/>
<sequence length="210" mass="23596">MHIVGLTGGIACGKTTVAAVFRREGLRVIDLDEISRDATKRGNWGYRRVVRTFGRDVLTTDEQGRDQLDRKKLADVVFNDKAKLSKLNKATHLPIIVELLRQILVSFLTLKPVVVLDCPLLFEAKLEMLCSSTVCVSCEESDQVKRFVARDGCTEDHAKQRIKAQMPLEKKRQLSDLVIDTGGSKDDCIESAKQVAGVYKKKGFLSWIFR</sequence>
<keyword evidence="3" id="KW-0418">Kinase</keyword>
<keyword evidence="3" id="KW-0808">Transferase</keyword>
<evidence type="ECO:0000313" key="4">
    <source>
        <dbReference type="Proteomes" id="UP000316726"/>
    </source>
</evidence>
<dbReference type="PROSITE" id="PS51219">
    <property type="entry name" value="DPCK"/>
    <property type="match status" value="1"/>
</dbReference>
<dbReference type="HAMAP" id="MF_00376">
    <property type="entry name" value="Dephospho_CoA_kinase"/>
    <property type="match status" value="1"/>
</dbReference>
<dbReference type="NCBIfam" id="TIGR00152">
    <property type="entry name" value="dephospho-CoA kinase"/>
    <property type="match status" value="1"/>
</dbReference>
<evidence type="ECO:0000256" key="1">
    <source>
        <dbReference type="ARBA" id="ARBA00022741"/>
    </source>
</evidence>
<dbReference type="Gene3D" id="3.40.50.300">
    <property type="entry name" value="P-loop containing nucleotide triphosphate hydrolases"/>
    <property type="match status" value="1"/>
</dbReference>
<keyword evidence="1" id="KW-0547">Nucleotide-binding</keyword>